<dbReference type="SUPFAM" id="SSF55797">
    <property type="entry name" value="PR-1-like"/>
    <property type="match status" value="1"/>
</dbReference>
<dbReference type="PANTHER" id="PTHR31157">
    <property type="entry name" value="SCP DOMAIN-CONTAINING PROTEIN"/>
    <property type="match status" value="1"/>
</dbReference>
<proteinExistence type="predicted"/>
<feature type="domain" description="SCP" evidence="1">
    <location>
        <begin position="12"/>
        <end position="129"/>
    </location>
</feature>
<evidence type="ECO:0000313" key="2">
    <source>
        <dbReference type="EMBL" id="SFV71673.1"/>
    </source>
</evidence>
<protein>
    <submittedName>
        <fullName evidence="2">Putative periplasmic protein</fullName>
    </submittedName>
</protein>
<organism evidence="2">
    <name type="scientific">hydrothermal vent metagenome</name>
    <dbReference type="NCBI Taxonomy" id="652676"/>
    <lineage>
        <taxon>unclassified sequences</taxon>
        <taxon>metagenomes</taxon>
        <taxon>ecological metagenomes</taxon>
    </lineage>
</organism>
<dbReference type="InterPro" id="IPR014044">
    <property type="entry name" value="CAP_dom"/>
</dbReference>
<dbReference type="EMBL" id="FPHM01000291">
    <property type="protein sequence ID" value="SFV71673.1"/>
    <property type="molecule type" value="Genomic_DNA"/>
</dbReference>
<dbReference type="InterPro" id="IPR035940">
    <property type="entry name" value="CAP_sf"/>
</dbReference>
<name>A0A1W1D0Y7_9ZZZZ</name>
<dbReference type="Gene3D" id="3.40.33.10">
    <property type="entry name" value="CAP"/>
    <property type="match status" value="1"/>
</dbReference>
<dbReference type="Pfam" id="PF00188">
    <property type="entry name" value="CAP"/>
    <property type="match status" value="1"/>
</dbReference>
<evidence type="ECO:0000259" key="1">
    <source>
        <dbReference type="Pfam" id="PF00188"/>
    </source>
</evidence>
<dbReference type="AlphaFoldDB" id="A0A1W1D0Y7"/>
<sequence length="390" mass="45155">MNILLANQSTAYLNSVRQKVGLIPLKSNRLLHQSASSHAQYLIRHQKTGHYQKKGSKGYTGNTPSTRVRKVGYNSTIIRENISINTHGYKASVKNLFAAIYHRFTFLNFVSDEIGIGQYHSKNKKAVKNIYVYDLGSSTLSKLCKRRYPLSSGSYYMKDICRDKKKMVPMHSFNKEKEAISLKNAKVVYYPYNKEKDIWPAFYNEMPDPLPQYKVSGFPISVQFNPAYYKKVTLKKFRLYNNKGKEIKKTKILQKKNDANHLFTALEFALMPLARLEFGETYTVVFEAKADKKTIKRKWSFSTTKSKGTYYRLAKNSQSINVLSGSKIILYIVPTHGKDILRSYSCKKNIHAKFLDQNTLEIQIPKQRYSSKLNIRFSNNKRVRLNIKGR</sequence>
<dbReference type="PANTHER" id="PTHR31157:SF1">
    <property type="entry name" value="SCP DOMAIN-CONTAINING PROTEIN"/>
    <property type="match status" value="1"/>
</dbReference>
<reference evidence="2" key="1">
    <citation type="submission" date="2016-10" db="EMBL/GenBank/DDBJ databases">
        <authorList>
            <person name="de Groot N.N."/>
        </authorList>
    </citation>
    <scope>NUCLEOTIDE SEQUENCE</scope>
</reference>
<gene>
    <name evidence="2" type="ORF">MNB_SV-13-2115</name>
</gene>
<dbReference type="CDD" id="cd05379">
    <property type="entry name" value="CAP_bacterial"/>
    <property type="match status" value="1"/>
</dbReference>
<accession>A0A1W1D0Y7</accession>